<feature type="transmembrane region" description="Helical" evidence="8">
    <location>
        <begin position="141"/>
        <end position="162"/>
    </location>
</feature>
<dbReference type="InterPro" id="IPR003439">
    <property type="entry name" value="ABC_transporter-like_ATP-bd"/>
</dbReference>
<dbReference type="Pfam" id="PF00005">
    <property type="entry name" value="ABC_tran"/>
    <property type="match status" value="1"/>
</dbReference>
<dbReference type="Proteomes" id="UP000179807">
    <property type="component" value="Unassembled WGS sequence"/>
</dbReference>
<dbReference type="InterPro" id="IPR003593">
    <property type="entry name" value="AAA+_ATPase"/>
</dbReference>
<dbReference type="PROSITE" id="PS00211">
    <property type="entry name" value="ABC_TRANSPORTER_1"/>
    <property type="match status" value="1"/>
</dbReference>
<dbReference type="VEuPathDB" id="TrichDB:TRFO_29825"/>
<keyword evidence="4" id="KW-0547">Nucleotide-binding</keyword>
<dbReference type="GO" id="GO:0016887">
    <property type="term" value="F:ATP hydrolysis activity"/>
    <property type="evidence" value="ECO:0007669"/>
    <property type="project" value="InterPro"/>
</dbReference>
<dbReference type="PROSITE" id="PS50929">
    <property type="entry name" value="ABC_TM1F"/>
    <property type="match status" value="1"/>
</dbReference>
<proteinExistence type="inferred from homology"/>
<dbReference type="Pfam" id="PF00664">
    <property type="entry name" value="ABC_membrane"/>
    <property type="match status" value="1"/>
</dbReference>
<comment type="subcellular location">
    <subcellularLocation>
        <location evidence="1">Membrane</location>
        <topology evidence="1">Multi-pass membrane protein</topology>
    </subcellularLocation>
</comment>
<evidence type="ECO:0000259" key="10">
    <source>
        <dbReference type="PROSITE" id="PS50929"/>
    </source>
</evidence>
<keyword evidence="7 8" id="KW-0472">Membrane</keyword>
<dbReference type="RefSeq" id="XP_068356084.1">
    <property type="nucleotide sequence ID" value="XM_068507001.1"/>
</dbReference>
<dbReference type="InterPro" id="IPR027417">
    <property type="entry name" value="P-loop_NTPase"/>
</dbReference>
<keyword evidence="3 8" id="KW-0812">Transmembrane</keyword>
<evidence type="ECO:0000256" key="7">
    <source>
        <dbReference type="ARBA" id="ARBA00023136"/>
    </source>
</evidence>
<dbReference type="InterPro" id="IPR017871">
    <property type="entry name" value="ABC_transporter-like_CS"/>
</dbReference>
<keyword evidence="6 8" id="KW-1133">Transmembrane helix</keyword>
<dbReference type="GO" id="GO:0005743">
    <property type="term" value="C:mitochondrial inner membrane"/>
    <property type="evidence" value="ECO:0007669"/>
    <property type="project" value="TreeGrafter"/>
</dbReference>
<organism evidence="11 12">
    <name type="scientific">Tritrichomonas foetus</name>
    <dbReference type="NCBI Taxonomy" id="1144522"/>
    <lineage>
        <taxon>Eukaryota</taxon>
        <taxon>Metamonada</taxon>
        <taxon>Parabasalia</taxon>
        <taxon>Tritrichomonadida</taxon>
        <taxon>Tritrichomonadidae</taxon>
        <taxon>Tritrichomonas</taxon>
    </lineage>
</organism>
<dbReference type="SUPFAM" id="SSF90123">
    <property type="entry name" value="ABC transporter transmembrane region"/>
    <property type="match status" value="1"/>
</dbReference>
<evidence type="ECO:0000256" key="8">
    <source>
        <dbReference type="SAM" id="Phobius"/>
    </source>
</evidence>
<dbReference type="EMBL" id="MLAK01000847">
    <property type="protein sequence ID" value="OHT02948.1"/>
    <property type="molecule type" value="Genomic_DNA"/>
</dbReference>
<protein>
    <submittedName>
        <fullName evidence="11">ABC transporter family protein</fullName>
    </submittedName>
</protein>
<dbReference type="SUPFAM" id="SSF52540">
    <property type="entry name" value="P-loop containing nucleoside triphosphate hydrolases"/>
    <property type="match status" value="1"/>
</dbReference>
<evidence type="ECO:0000256" key="2">
    <source>
        <dbReference type="ARBA" id="ARBA00007577"/>
    </source>
</evidence>
<comment type="similarity">
    <text evidence="2">Belongs to the ABC transporter superfamily. ABCB family. Multidrug resistance exporter (TC 3.A.1.201) subfamily.</text>
</comment>
<evidence type="ECO:0000313" key="12">
    <source>
        <dbReference type="Proteomes" id="UP000179807"/>
    </source>
</evidence>
<sequence>MFITVNALVSALGGFIVGLVYGYKYIFMFIGFPIILCLVMWGGNKWADHVFNQYKTAGTESTEKAVSILTEFRTVKAFDQEMKESNDFRSELMNERSILTKVSLIRGLTECLSIATLIAMALTIIWYMFKQMVEDPESMPMFDMSCIIMGIFMLTIGIKMALGMSDNFLSAKSAARNICAIIELKPEIDPKKGRKIKDVKGKIEFRDVSFRYKGCEQYALKNLSFVINAGETVAFVGESGCGKSTTLQLLQRFYEIESGQILVDDVDIREISPRSLRSNISIVPQTPVLFSMTIADNIKYGRHTASDEEAAQAATTGNAHNFIMELPENYRTKVMQTSLSGGQKQRICISRAILSPTPILLLDEATAALDTESEQLVQQSLENFRHNNTCIMVAHRLATVLNSDRILVFKDGCIAESGTHKELLAANGIYSDLSRFQLQ</sequence>
<dbReference type="GeneID" id="94841705"/>
<comment type="caution">
    <text evidence="11">The sequence shown here is derived from an EMBL/GenBank/DDBJ whole genome shotgun (WGS) entry which is preliminary data.</text>
</comment>
<evidence type="ECO:0000256" key="5">
    <source>
        <dbReference type="ARBA" id="ARBA00022840"/>
    </source>
</evidence>
<dbReference type="FunFam" id="3.40.50.300:FF:000218">
    <property type="entry name" value="Multidrug ABC transporter ATP-binding protein"/>
    <property type="match status" value="1"/>
</dbReference>
<dbReference type="PROSITE" id="PS50893">
    <property type="entry name" value="ABC_TRANSPORTER_2"/>
    <property type="match status" value="1"/>
</dbReference>
<evidence type="ECO:0000256" key="1">
    <source>
        <dbReference type="ARBA" id="ARBA00004141"/>
    </source>
</evidence>
<reference evidence="11" key="1">
    <citation type="submission" date="2016-10" db="EMBL/GenBank/DDBJ databases">
        <authorList>
            <person name="Benchimol M."/>
            <person name="Almeida L.G."/>
            <person name="Vasconcelos A.T."/>
            <person name="Perreira-Neves A."/>
            <person name="Rosa I.A."/>
            <person name="Tasca T."/>
            <person name="Bogo M.R."/>
            <person name="de Souza W."/>
        </authorList>
    </citation>
    <scope>NUCLEOTIDE SEQUENCE [LARGE SCALE GENOMIC DNA]</scope>
    <source>
        <strain evidence="11">K</strain>
    </source>
</reference>
<gene>
    <name evidence="11" type="ORF">TRFO_29825</name>
</gene>
<dbReference type="OrthoDB" id="6500128at2759"/>
<dbReference type="PANTHER" id="PTHR43394">
    <property type="entry name" value="ATP-DEPENDENT PERMEASE MDL1, MITOCHONDRIAL"/>
    <property type="match status" value="1"/>
</dbReference>
<dbReference type="GO" id="GO:0005524">
    <property type="term" value="F:ATP binding"/>
    <property type="evidence" value="ECO:0007669"/>
    <property type="project" value="UniProtKB-KW"/>
</dbReference>
<name>A0A1J4JZJ1_9EUKA</name>
<evidence type="ECO:0000256" key="6">
    <source>
        <dbReference type="ARBA" id="ARBA00022989"/>
    </source>
</evidence>
<feature type="transmembrane region" description="Helical" evidence="8">
    <location>
        <begin position="111"/>
        <end position="129"/>
    </location>
</feature>
<feature type="transmembrane region" description="Helical" evidence="8">
    <location>
        <begin position="20"/>
        <end position="41"/>
    </location>
</feature>
<dbReference type="GO" id="GO:0090374">
    <property type="term" value="P:oligopeptide export from mitochondrion"/>
    <property type="evidence" value="ECO:0007669"/>
    <property type="project" value="TreeGrafter"/>
</dbReference>
<dbReference type="InterPro" id="IPR039421">
    <property type="entry name" value="Type_1_exporter"/>
</dbReference>
<evidence type="ECO:0000256" key="3">
    <source>
        <dbReference type="ARBA" id="ARBA00022692"/>
    </source>
</evidence>
<dbReference type="GO" id="GO:0015421">
    <property type="term" value="F:ABC-type oligopeptide transporter activity"/>
    <property type="evidence" value="ECO:0007669"/>
    <property type="project" value="TreeGrafter"/>
</dbReference>
<dbReference type="SMART" id="SM00382">
    <property type="entry name" value="AAA"/>
    <property type="match status" value="1"/>
</dbReference>
<evidence type="ECO:0000313" key="11">
    <source>
        <dbReference type="EMBL" id="OHT02948.1"/>
    </source>
</evidence>
<feature type="domain" description="ABC transporter" evidence="9">
    <location>
        <begin position="203"/>
        <end position="436"/>
    </location>
</feature>
<accession>A0A1J4JZJ1</accession>
<dbReference type="PANTHER" id="PTHR43394:SF27">
    <property type="entry name" value="ATP-DEPENDENT TRANSLOCASE ABCB1-LIKE"/>
    <property type="match status" value="1"/>
</dbReference>
<keyword evidence="5" id="KW-0067">ATP-binding</keyword>
<dbReference type="Gene3D" id="3.40.50.300">
    <property type="entry name" value="P-loop containing nucleotide triphosphate hydrolases"/>
    <property type="match status" value="1"/>
</dbReference>
<dbReference type="InterPro" id="IPR036640">
    <property type="entry name" value="ABC1_TM_sf"/>
</dbReference>
<dbReference type="Gene3D" id="1.20.1560.10">
    <property type="entry name" value="ABC transporter type 1, transmembrane domain"/>
    <property type="match status" value="1"/>
</dbReference>
<evidence type="ECO:0000256" key="4">
    <source>
        <dbReference type="ARBA" id="ARBA00022741"/>
    </source>
</evidence>
<evidence type="ECO:0000259" key="9">
    <source>
        <dbReference type="PROSITE" id="PS50893"/>
    </source>
</evidence>
<feature type="domain" description="ABC transmembrane type-1" evidence="10">
    <location>
        <begin position="1"/>
        <end position="170"/>
    </location>
</feature>
<dbReference type="InterPro" id="IPR011527">
    <property type="entry name" value="ABC1_TM_dom"/>
</dbReference>
<keyword evidence="12" id="KW-1185">Reference proteome</keyword>
<dbReference type="AlphaFoldDB" id="A0A1J4JZJ1"/>